<evidence type="ECO:0000313" key="2">
    <source>
        <dbReference type="EMBL" id="VEB06529.1"/>
    </source>
</evidence>
<dbReference type="EMBL" id="LR134162">
    <property type="protein sequence ID" value="VEB06529.1"/>
    <property type="molecule type" value="Genomic_DNA"/>
</dbReference>
<dbReference type="EC" id="6.3.5.4" evidence="2"/>
<gene>
    <name evidence="2" type="primary">asnB_2</name>
    <name evidence="2" type="ORF">NCTC13635_06078</name>
</gene>
<dbReference type="SUPFAM" id="SSF52402">
    <property type="entry name" value="Adenine nucleotide alpha hydrolases-like"/>
    <property type="match status" value="1"/>
</dbReference>
<dbReference type="GO" id="GO:0004066">
    <property type="term" value="F:asparagine synthase (glutamine-hydrolyzing) activity"/>
    <property type="evidence" value="ECO:0007669"/>
    <property type="project" value="UniProtKB-EC"/>
</dbReference>
<protein>
    <submittedName>
        <fullName evidence="2">Asparagine synthetase B</fullName>
        <ecNumber evidence="2">6.3.5.4</ecNumber>
    </submittedName>
</protein>
<dbReference type="InterPro" id="IPR001962">
    <property type="entry name" value="Asn_synthase"/>
</dbReference>
<dbReference type="Proteomes" id="UP000282433">
    <property type="component" value="Chromosome"/>
</dbReference>
<name>A0A3S4GSV7_KLEPN</name>
<dbReference type="GO" id="GO:0006529">
    <property type="term" value="P:asparagine biosynthetic process"/>
    <property type="evidence" value="ECO:0007669"/>
    <property type="project" value="InterPro"/>
</dbReference>
<sequence length="37" mass="4148">MKDNVTDKNELRQALEESVKSHLMSDVPYGVLLSGRS</sequence>
<evidence type="ECO:0000259" key="1">
    <source>
        <dbReference type="Pfam" id="PF00733"/>
    </source>
</evidence>
<evidence type="ECO:0000313" key="3">
    <source>
        <dbReference type="Proteomes" id="UP000282433"/>
    </source>
</evidence>
<reference evidence="2 3" key="1">
    <citation type="submission" date="2018-12" db="EMBL/GenBank/DDBJ databases">
        <authorList>
            <consortium name="Pathogen Informatics"/>
        </authorList>
    </citation>
    <scope>NUCLEOTIDE SEQUENCE [LARGE SCALE GENOMIC DNA]</scope>
    <source>
        <strain evidence="2 3">NCTC13635</strain>
    </source>
</reference>
<dbReference type="AlphaFoldDB" id="A0A3S4GSV7"/>
<dbReference type="InterPro" id="IPR014729">
    <property type="entry name" value="Rossmann-like_a/b/a_fold"/>
</dbReference>
<keyword evidence="2" id="KW-0436">Ligase</keyword>
<proteinExistence type="predicted"/>
<accession>A0A3S4GSV7</accession>
<dbReference type="Gene3D" id="3.40.50.620">
    <property type="entry name" value="HUPs"/>
    <property type="match status" value="1"/>
</dbReference>
<organism evidence="2 3">
    <name type="scientific">Klebsiella pneumoniae</name>
    <dbReference type="NCBI Taxonomy" id="573"/>
    <lineage>
        <taxon>Bacteria</taxon>
        <taxon>Pseudomonadati</taxon>
        <taxon>Pseudomonadota</taxon>
        <taxon>Gammaproteobacteria</taxon>
        <taxon>Enterobacterales</taxon>
        <taxon>Enterobacteriaceae</taxon>
        <taxon>Klebsiella/Raoultella group</taxon>
        <taxon>Klebsiella</taxon>
        <taxon>Klebsiella pneumoniae complex</taxon>
    </lineage>
</organism>
<dbReference type="Pfam" id="PF00733">
    <property type="entry name" value="Asn_synthase"/>
    <property type="match status" value="1"/>
</dbReference>
<feature type="domain" description="Asparagine synthetase" evidence="1">
    <location>
        <begin position="10"/>
        <end position="35"/>
    </location>
</feature>